<dbReference type="Proteomes" id="UP000485058">
    <property type="component" value="Unassembled WGS sequence"/>
</dbReference>
<dbReference type="PANTHER" id="PTHR11081:SF59">
    <property type="entry name" value="FI23547P1"/>
    <property type="match status" value="1"/>
</dbReference>
<accession>A0A699ZZC0</accession>
<dbReference type="SMART" id="SM00484">
    <property type="entry name" value="XPGI"/>
    <property type="match status" value="1"/>
</dbReference>
<feature type="non-terminal residue" evidence="2">
    <location>
        <position position="1"/>
    </location>
</feature>
<dbReference type="PANTHER" id="PTHR11081">
    <property type="entry name" value="FLAP ENDONUCLEASE FAMILY MEMBER"/>
    <property type="match status" value="1"/>
</dbReference>
<dbReference type="GO" id="GO:0017108">
    <property type="term" value="F:5'-flap endonuclease activity"/>
    <property type="evidence" value="ECO:0007669"/>
    <property type="project" value="TreeGrafter"/>
</dbReference>
<dbReference type="InterPro" id="IPR029060">
    <property type="entry name" value="PIN-like_dom_sf"/>
</dbReference>
<dbReference type="Gene3D" id="3.40.50.1010">
    <property type="entry name" value="5'-nuclease"/>
    <property type="match status" value="1"/>
</dbReference>
<gene>
    <name evidence="2" type="ORF">HaLaN_23093</name>
</gene>
<dbReference type="InterPro" id="IPR006084">
    <property type="entry name" value="XPG/Rad2"/>
</dbReference>
<evidence type="ECO:0000259" key="1">
    <source>
        <dbReference type="SMART" id="SM00484"/>
    </source>
</evidence>
<proteinExistence type="predicted"/>
<evidence type="ECO:0000313" key="3">
    <source>
        <dbReference type="Proteomes" id="UP000485058"/>
    </source>
</evidence>
<keyword evidence="3" id="KW-1185">Reference proteome</keyword>
<protein>
    <recommendedName>
        <fullName evidence="1">XPG-I domain-containing protein</fullName>
    </recommendedName>
</protein>
<dbReference type="SUPFAM" id="SSF88723">
    <property type="entry name" value="PIN domain-like"/>
    <property type="match status" value="1"/>
</dbReference>
<dbReference type="AlphaFoldDB" id="A0A699ZZC0"/>
<sequence length="135" mass="14115">MGVAQLWKTLRDAGCVQDFAGATLDVPRDVDGKVVAVDASVWIMEASQQGLPVVQAPGEAEAMCAALNAAGLVDAVQTKDVDALLFGATTVYRNLHLQVTSQSQCQLSRCELAAWRDALGLATGGTLALRCVSVL</sequence>
<feature type="domain" description="XPG-I" evidence="1">
    <location>
        <begin position="47"/>
        <end position="121"/>
    </location>
</feature>
<dbReference type="Pfam" id="PF00867">
    <property type="entry name" value="XPG_I"/>
    <property type="match status" value="1"/>
</dbReference>
<name>A0A699ZZC0_HAELA</name>
<dbReference type="InterPro" id="IPR006086">
    <property type="entry name" value="XPG-I_dom"/>
</dbReference>
<organism evidence="2 3">
    <name type="scientific">Haematococcus lacustris</name>
    <name type="common">Green alga</name>
    <name type="synonym">Haematococcus pluvialis</name>
    <dbReference type="NCBI Taxonomy" id="44745"/>
    <lineage>
        <taxon>Eukaryota</taxon>
        <taxon>Viridiplantae</taxon>
        <taxon>Chlorophyta</taxon>
        <taxon>core chlorophytes</taxon>
        <taxon>Chlorophyceae</taxon>
        <taxon>CS clade</taxon>
        <taxon>Chlamydomonadales</taxon>
        <taxon>Haematococcaceae</taxon>
        <taxon>Haematococcus</taxon>
    </lineage>
</organism>
<dbReference type="EMBL" id="BLLF01002740">
    <property type="protein sequence ID" value="GFH25169.1"/>
    <property type="molecule type" value="Genomic_DNA"/>
</dbReference>
<evidence type="ECO:0000313" key="2">
    <source>
        <dbReference type="EMBL" id="GFH25169.1"/>
    </source>
</evidence>
<feature type="non-terminal residue" evidence="2">
    <location>
        <position position="135"/>
    </location>
</feature>
<comment type="caution">
    <text evidence="2">The sequence shown here is derived from an EMBL/GenBank/DDBJ whole genome shotgun (WGS) entry which is preliminary data.</text>
</comment>
<reference evidence="2 3" key="1">
    <citation type="submission" date="2020-02" db="EMBL/GenBank/DDBJ databases">
        <title>Draft genome sequence of Haematococcus lacustris strain NIES-144.</title>
        <authorList>
            <person name="Morimoto D."/>
            <person name="Nakagawa S."/>
            <person name="Yoshida T."/>
            <person name="Sawayama S."/>
        </authorList>
    </citation>
    <scope>NUCLEOTIDE SEQUENCE [LARGE SCALE GENOMIC DNA]</scope>
    <source>
        <strain evidence="2 3">NIES-144</strain>
    </source>
</reference>